<gene>
    <name evidence="3" type="ORF">EEDITHA_LOCUS13618</name>
</gene>
<sequence length="248" mass="28533">MLKVAALHHEKVKITPERTDPDTSSSIIQSLIKSFVISKIETTQILSRALCFHNWPNFELCTEVKFGVPIVYEDDDAEDVENRPARLNETELMDMWESMSQRDPFAVRLRLLGITEYQVPNDHGVLAIWYVIATGIVISMVMLAFALWRFSCFAGYTRMPSFSDTDSIKEKQNLDLYPTPHQTLPPLYSENDYQWADAPYDSSAKVDMGGYSNKSYMHNDFFEIDSEEEAMPTRDRNSGFSPRDIYNV</sequence>
<evidence type="ECO:0000256" key="2">
    <source>
        <dbReference type="SAM" id="Phobius"/>
    </source>
</evidence>
<name>A0AAU9ULJ7_EUPED</name>
<proteinExistence type="predicted"/>
<dbReference type="EMBL" id="CAKOGL010000019">
    <property type="protein sequence ID" value="CAH2098514.1"/>
    <property type="molecule type" value="Genomic_DNA"/>
</dbReference>
<evidence type="ECO:0000313" key="3">
    <source>
        <dbReference type="EMBL" id="CAH2098514.1"/>
    </source>
</evidence>
<evidence type="ECO:0000256" key="1">
    <source>
        <dbReference type="SAM" id="MobiDB-lite"/>
    </source>
</evidence>
<keyword evidence="2" id="KW-0472">Membrane</keyword>
<organism evidence="3 4">
    <name type="scientific">Euphydryas editha</name>
    <name type="common">Edith's checkerspot</name>
    <dbReference type="NCBI Taxonomy" id="104508"/>
    <lineage>
        <taxon>Eukaryota</taxon>
        <taxon>Metazoa</taxon>
        <taxon>Ecdysozoa</taxon>
        <taxon>Arthropoda</taxon>
        <taxon>Hexapoda</taxon>
        <taxon>Insecta</taxon>
        <taxon>Pterygota</taxon>
        <taxon>Neoptera</taxon>
        <taxon>Endopterygota</taxon>
        <taxon>Lepidoptera</taxon>
        <taxon>Glossata</taxon>
        <taxon>Ditrysia</taxon>
        <taxon>Papilionoidea</taxon>
        <taxon>Nymphalidae</taxon>
        <taxon>Nymphalinae</taxon>
        <taxon>Euphydryas</taxon>
    </lineage>
</organism>
<reference evidence="3" key="1">
    <citation type="submission" date="2022-03" db="EMBL/GenBank/DDBJ databases">
        <authorList>
            <person name="Tunstrom K."/>
        </authorList>
    </citation>
    <scope>NUCLEOTIDE SEQUENCE</scope>
</reference>
<feature type="transmembrane region" description="Helical" evidence="2">
    <location>
        <begin position="127"/>
        <end position="148"/>
    </location>
</feature>
<accession>A0AAU9ULJ7</accession>
<comment type="caution">
    <text evidence="3">The sequence shown here is derived from an EMBL/GenBank/DDBJ whole genome shotgun (WGS) entry which is preliminary data.</text>
</comment>
<dbReference type="AlphaFoldDB" id="A0AAU9ULJ7"/>
<keyword evidence="4" id="KW-1185">Reference proteome</keyword>
<protein>
    <submittedName>
        <fullName evidence="3">Uncharacterized protein</fullName>
    </submittedName>
</protein>
<dbReference type="Proteomes" id="UP001153954">
    <property type="component" value="Unassembled WGS sequence"/>
</dbReference>
<keyword evidence="2" id="KW-0812">Transmembrane</keyword>
<keyword evidence="2" id="KW-1133">Transmembrane helix</keyword>
<evidence type="ECO:0000313" key="4">
    <source>
        <dbReference type="Proteomes" id="UP001153954"/>
    </source>
</evidence>
<feature type="region of interest" description="Disordered" evidence="1">
    <location>
        <begin position="228"/>
        <end position="248"/>
    </location>
</feature>